<organism evidence="3 4">
    <name type="scientific">Salipiger abyssi</name>
    <dbReference type="NCBI Taxonomy" id="1250539"/>
    <lineage>
        <taxon>Bacteria</taxon>
        <taxon>Pseudomonadati</taxon>
        <taxon>Pseudomonadota</taxon>
        <taxon>Alphaproteobacteria</taxon>
        <taxon>Rhodobacterales</taxon>
        <taxon>Roseobacteraceae</taxon>
        <taxon>Salipiger</taxon>
    </lineage>
</organism>
<proteinExistence type="predicted"/>
<dbReference type="PANTHER" id="PTHR12358:SF54">
    <property type="entry name" value="SPHINGOSINE KINASE RELATED PROTEIN"/>
    <property type="match status" value="1"/>
</dbReference>
<evidence type="ECO:0000313" key="4">
    <source>
        <dbReference type="Proteomes" id="UP000187059"/>
    </source>
</evidence>
<dbReference type="SUPFAM" id="SSF111331">
    <property type="entry name" value="NAD kinase/diacylglycerol kinase-like"/>
    <property type="match status" value="1"/>
</dbReference>
<dbReference type="Pfam" id="PF00781">
    <property type="entry name" value="DAGK_cat"/>
    <property type="match status" value="1"/>
</dbReference>
<sequence>MQAAALPDAGPVSDAEAASSDETGGVLLVVNPGSGRNARDRAAIDAVQEALGATLCPFRSPEQLSETLRRASPEMVVSAGGDGTAMATASALLGTGIPLGVLPMGTFNYFVRGLGFDEDPLTAARQILAGHAVEQRVATVNGQVFLNNASLGIYPAILKERETVYARWGRRRLMAHWSVVRSFLRFRKPMRVTLDMGEVQETRRTPLVFVGRSAFQLERFGLAGGDAIEQGGFAVLVVRGETRRDLFRMSARLATRVAAEGEDYDLYRCDRLTVERPKGRRSLVAFDGEKRMMAGPLRFEMSEAPLTLMLPGDPEA</sequence>
<dbReference type="PROSITE" id="PS50146">
    <property type="entry name" value="DAGK"/>
    <property type="match status" value="1"/>
</dbReference>
<name>A0A1P8UT37_9RHOB</name>
<dbReference type="Gene3D" id="2.60.200.40">
    <property type="match status" value="1"/>
</dbReference>
<feature type="region of interest" description="Disordered" evidence="1">
    <location>
        <begin position="1"/>
        <end position="21"/>
    </location>
</feature>
<dbReference type="OrthoDB" id="9815110at2"/>
<dbReference type="InterPro" id="IPR050187">
    <property type="entry name" value="Lipid_Phosphate_FormReg"/>
</dbReference>
<keyword evidence="3" id="KW-0418">Kinase</keyword>
<accession>A0A1P8UT37</accession>
<dbReference type="InterPro" id="IPR001206">
    <property type="entry name" value="Diacylglycerol_kinase_cat_dom"/>
</dbReference>
<gene>
    <name evidence="3" type="ORF">Ga0080574_TMP2239</name>
</gene>
<evidence type="ECO:0000313" key="3">
    <source>
        <dbReference type="EMBL" id="APZ52573.1"/>
    </source>
</evidence>
<evidence type="ECO:0000259" key="2">
    <source>
        <dbReference type="PROSITE" id="PS50146"/>
    </source>
</evidence>
<dbReference type="STRING" id="1250539.Ga0080574_TMP2239"/>
<dbReference type="GO" id="GO:0016301">
    <property type="term" value="F:kinase activity"/>
    <property type="evidence" value="ECO:0007669"/>
    <property type="project" value="UniProtKB-KW"/>
</dbReference>
<reference evidence="3 4" key="1">
    <citation type="submission" date="2016-04" db="EMBL/GenBank/DDBJ databases">
        <title>Deep-sea bacteria in the southern Pacific.</title>
        <authorList>
            <person name="Tang K."/>
        </authorList>
    </citation>
    <scope>NUCLEOTIDE SEQUENCE [LARGE SCALE GENOMIC DNA]</scope>
    <source>
        <strain evidence="3 4">JLT2014</strain>
    </source>
</reference>
<keyword evidence="4" id="KW-1185">Reference proteome</keyword>
<feature type="domain" description="DAGKc" evidence="2">
    <location>
        <begin position="21"/>
        <end position="144"/>
    </location>
</feature>
<dbReference type="SMART" id="SM00046">
    <property type="entry name" value="DAGKc"/>
    <property type="match status" value="1"/>
</dbReference>
<dbReference type="EMBL" id="CP015093">
    <property type="protein sequence ID" value="APZ52573.1"/>
    <property type="molecule type" value="Genomic_DNA"/>
</dbReference>
<keyword evidence="3" id="KW-0808">Transferase</keyword>
<dbReference type="PANTHER" id="PTHR12358">
    <property type="entry name" value="SPHINGOSINE KINASE"/>
    <property type="match status" value="1"/>
</dbReference>
<dbReference type="Proteomes" id="UP000187059">
    <property type="component" value="Chromosome"/>
</dbReference>
<dbReference type="RefSeq" id="WP_083716823.1">
    <property type="nucleotide sequence ID" value="NZ_CP015093.1"/>
</dbReference>
<dbReference type="KEGG" id="paby:Ga0080574_TMP2239"/>
<dbReference type="Gene3D" id="3.40.50.10330">
    <property type="entry name" value="Probable inorganic polyphosphate/atp-NAD kinase, domain 1"/>
    <property type="match status" value="1"/>
</dbReference>
<dbReference type="InterPro" id="IPR016064">
    <property type="entry name" value="NAD/diacylglycerol_kinase_sf"/>
</dbReference>
<evidence type="ECO:0000256" key="1">
    <source>
        <dbReference type="SAM" id="MobiDB-lite"/>
    </source>
</evidence>
<protein>
    <submittedName>
        <fullName evidence="3">Sphingosine/diacylglycerol kinase-like enzyme</fullName>
    </submittedName>
</protein>
<dbReference type="InterPro" id="IPR017438">
    <property type="entry name" value="ATP-NAD_kinase_N"/>
</dbReference>
<dbReference type="AlphaFoldDB" id="A0A1P8UT37"/>